<dbReference type="AlphaFoldDB" id="A0AAD4N9R1"/>
<evidence type="ECO:0000256" key="1">
    <source>
        <dbReference type="ARBA" id="ARBA00004167"/>
    </source>
</evidence>
<feature type="domain" description="WSC" evidence="8">
    <location>
        <begin position="131"/>
        <end position="226"/>
    </location>
</feature>
<dbReference type="PROSITE" id="PS51212">
    <property type="entry name" value="WSC"/>
    <property type="match status" value="1"/>
</dbReference>
<organism evidence="9 10">
    <name type="scientific">Ditylenchus destructor</name>
    <dbReference type="NCBI Taxonomy" id="166010"/>
    <lineage>
        <taxon>Eukaryota</taxon>
        <taxon>Metazoa</taxon>
        <taxon>Ecdysozoa</taxon>
        <taxon>Nematoda</taxon>
        <taxon>Chromadorea</taxon>
        <taxon>Rhabditida</taxon>
        <taxon>Tylenchina</taxon>
        <taxon>Tylenchomorpha</taxon>
        <taxon>Sphaerularioidea</taxon>
        <taxon>Anguinidae</taxon>
        <taxon>Anguininae</taxon>
        <taxon>Ditylenchus</taxon>
    </lineage>
</organism>
<evidence type="ECO:0000256" key="4">
    <source>
        <dbReference type="ARBA" id="ARBA00022989"/>
    </source>
</evidence>
<evidence type="ECO:0000313" key="9">
    <source>
        <dbReference type="EMBL" id="KAI1723811.1"/>
    </source>
</evidence>
<comment type="subcellular location">
    <subcellularLocation>
        <location evidence="1">Membrane</location>
        <topology evidence="1">Single-pass membrane protein</topology>
    </subcellularLocation>
</comment>
<keyword evidence="10" id="KW-1185">Reference proteome</keyword>
<name>A0AAD4N9R1_9BILA</name>
<evidence type="ECO:0000256" key="5">
    <source>
        <dbReference type="ARBA" id="ARBA00023136"/>
    </source>
</evidence>
<dbReference type="GO" id="GO:0005886">
    <property type="term" value="C:plasma membrane"/>
    <property type="evidence" value="ECO:0007669"/>
    <property type="project" value="TreeGrafter"/>
</dbReference>
<evidence type="ECO:0000256" key="3">
    <source>
        <dbReference type="ARBA" id="ARBA00022729"/>
    </source>
</evidence>
<protein>
    <submittedName>
        <fullName evidence="9">WSC domain-containing protein</fullName>
    </submittedName>
</protein>
<dbReference type="InterPro" id="IPR051836">
    <property type="entry name" value="Kremen_rcpt"/>
</dbReference>
<sequence>MSDSRFFATYFTKFARSRNKRLLLGVVASCIFVINILLVLRFLDDSSQISSHSYLQYNHESGLHLPKEPKRIHECKNTSFDSLSASAFKRMKTEECRLKLESFLCSLDSEVAWPVSQIENTCTAHFNNSATYSYVGCFKDSPRSRLLTGYKYNFAGYNNVKMCVQACLRAGYIYAGVEYGVECFCGNDLVGQFKNPLKEKHCESFACPNSDSYCGGYEAIALYLTGIKGNILLITMIPWFGILFV</sequence>
<dbReference type="Proteomes" id="UP001201812">
    <property type="component" value="Unassembled WGS sequence"/>
</dbReference>
<keyword evidence="4 7" id="KW-1133">Transmembrane helix</keyword>
<dbReference type="SMART" id="SM00321">
    <property type="entry name" value="WSC"/>
    <property type="match status" value="1"/>
</dbReference>
<accession>A0AAD4N9R1</accession>
<proteinExistence type="predicted"/>
<evidence type="ECO:0000259" key="8">
    <source>
        <dbReference type="PROSITE" id="PS51212"/>
    </source>
</evidence>
<keyword evidence="6" id="KW-0325">Glycoprotein</keyword>
<evidence type="ECO:0000256" key="6">
    <source>
        <dbReference type="ARBA" id="ARBA00023180"/>
    </source>
</evidence>
<dbReference type="EMBL" id="JAKKPZ010000003">
    <property type="protein sequence ID" value="KAI1723811.1"/>
    <property type="molecule type" value="Genomic_DNA"/>
</dbReference>
<comment type="caution">
    <text evidence="9">The sequence shown here is derived from an EMBL/GenBank/DDBJ whole genome shotgun (WGS) entry which is preliminary data.</text>
</comment>
<keyword evidence="2 7" id="KW-0812">Transmembrane</keyword>
<evidence type="ECO:0000256" key="2">
    <source>
        <dbReference type="ARBA" id="ARBA00022692"/>
    </source>
</evidence>
<gene>
    <name evidence="9" type="ORF">DdX_03987</name>
</gene>
<feature type="transmembrane region" description="Helical" evidence="7">
    <location>
        <begin position="21"/>
        <end position="43"/>
    </location>
</feature>
<evidence type="ECO:0000256" key="7">
    <source>
        <dbReference type="SAM" id="Phobius"/>
    </source>
</evidence>
<reference evidence="9" key="1">
    <citation type="submission" date="2022-01" db="EMBL/GenBank/DDBJ databases">
        <title>Genome Sequence Resource for Two Populations of Ditylenchus destructor, the Migratory Endoparasitic Phytonematode.</title>
        <authorList>
            <person name="Zhang H."/>
            <person name="Lin R."/>
            <person name="Xie B."/>
        </authorList>
    </citation>
    <scope>NUCLEOTIDE SEQUENCE</scope>
    <source>
        <strain evidence="9">BazhouSP</strain>
    </source>
</reference>
<dbReference type="InterPro" id="IPR002889">
    <property type="entry name" value="WSC_carb-bd"/>
</dbReference>
<keyword evidence="5 7" id="KW-0472">Membrane</keyword>
<dbReference type="PANTHER" id="PTHR24269:SF16">
    <property type="entry name" value="PROTEIN SLG1"/>
    <property type="match status" value="1"/>
</dbReference>
<dbReference type="Pfam" id="PF01822">
    <property type="entry name" value="WSC"/>
    <property type="match status" value="1"/>
</dbReference>
<evidence type="ECO:0000313" key="10">
    <source>
        <dbReference type="Proteomes" id="UP001201812"/>
    </source>
</evidence>
<keyword evidence="3" id="KW-0732">Signal</keyword>
<dbReference type="PANTHER" id="PTHR24269">
    <property type="entry name" value="KREMEN PROTEIN"/>
    <property type="match status" value="1"/>
</dbReference>